<protein>
    <submittedName>
        <fullName evidence="2">Uncharacterized protein</fullName>
    </submittedName>
</protein>
<accession>A0ABN9U2M6</accession>
<sequence length="215" mass="23518">ALERVDAAANLGIDYTAGGRVRSGRGRAVLRLRFKMMKHRRRRLQAIKKAGADMRKSYNTGLDQAALGPIIYCSLLAWGISAKPGLLKYDHGDLKQKVHRVLDNPPKSWSACRGPMGAALLSLKRIGWKLLNPFEIETSQGLVLQLTATPPALLKYHLGDAWKAQLEFNAAAKMGPPQGRLDCSAAEAVLDDPNLTKPQKGLPPGLPYPMMSLDE</sequence>
<keyword evidence="3" id="KW-1185">Reference proteome</keyword>
<evidence type="ECO:0000313" key="3">
    <source>
        <dbReference type="Proteomes" id="UP001189429"/>
    </source>
</evidence>
<feature type="region of interest" description="Disordered" evidence="1">
    <location>
        <begin position="193"/>
        <end position="215"/>
    </location>
</feature>
<proteinExistence type="predicted"/>
<evidence type="ECO:0000256" key="1">
    <source>
        <dbReference type="SAM" id="MobiDB-lite"/>
    </source>
</evidence>
<name>A0ABN9U2M6_9DINO</name>
<evidence type="ECO:0000313" key="2">
    <source>
        <dbReference type="EMBL" id="CAK0853059.1"/>
    </source>
</evidence>
<reference evidence="2" key="1">
    <citation type="submission" date="2023-10" db="EMBL/GenBank/DDBJ databases">
        <authorList>
            <person name="Chen Y."/>
            <person name="Shah S."/>
            <person name="Dougan E. K."/>
            <person name="Thang M."/>
            <person name="Chan C."/>
        </authorList>
    </citation>
    <scope>NUCLEOTIDE SEQUENCE [LARGE SCALE GENOMIC DNA]</scope>
</reference>
<feature type="non-terminal residue" evidence="2">
    <location>
        <position position="215"/>
    </location>
</feature>
<comment type="caution">
    <text evidence="2">The sequence shown here is derived from an EMBL/GenBank/DDBJ whole genome shotgun (WGS) entry which is preliminary data.</text>
</comment>
<dbReference type="EMBL" id="CAUYUJ010015370">
    <property type="protein sequence ID" value="CAK0853059.1"/>
    <property type="molecule type" value="Genomic_DNA"/>
</dbReference>
<dbReference type="Proteomes" id="UP001189429">
    <property type="component" value="Unassembled WGS sequence"/>
</dbReference>
<feature type="non-terminal residue" evidence="2">
    <location>
        <position position="1"/>
    </location>
</feature>
<organism evidence="2 3">
    <name type="scientific">Prorocentrum cordatum</name>
    <dbReference type="NCBI Taxonomy" id="2364126"/>
    <lineage>
        <taxon>Eukaryota</taxon>
        <taxon>Sar</taxon>
        <taxon>Alveolata</taxon>
        <taxon>Dinophyceae</taxon>
        <taxon>Prorocentrales</taxon>
        <taxon>Prorocentraceae</taxon>
        <taxon>Prorocentrum</taxon>
    </lineage>
</organism>
<gene>
    <name evidence="2" type="ORF">PCOR1329_LOCUS44662</name>
</gene>